<protein>
    <submittedName>
        <fullName evidence="2">Uncharacterized protein</fullName>
    </submittedName>
</protein>
<dbReference type="AlphaFoldDB" id="A0A368STS1"/>
<gene>
    <name evidence="2" type="ORF">SETIT_9G480800v2</name>
</gene>
<dbReference type="EMBL" id="CM003536">
    <property type="protein sequence ID" value="RCV45784.1"/>
    <property type="molecule type" value="Genomic_DNA"/>
</dbReference>
<name>A0A368STS1_SETIT</name>
<reference evidence="2" key="2">
    <citation type="submission" date="2015-07" db="EMBL/GenBank/DDBJ databases">
        <authorList>
            <person name="Noorani M."/>
        </authorList>
    </citation>
    <scope>NUCLEOTIDE SEQUENCE</scope>
    <source>
        <strain evidence="2">Yugu1</strain>
    </source>
</reference>
<feature type="compositionally biased region" description="Polar residues" evidence="1">
    <location>
        <begin position="88"/>
        <end position="97"/>
    </location>
</feature>
<dbReference type="PANTHER" id="PTHR34395">
    <property type="entry name" value="OS11G0427500 PROTEIN"/>
    <property type="match status" value="1"/>
</dbReference>
<evidence type="ECO:0000256" key="1">
    <source>
        <dbReference type="SAM" id="MobiDB-lite"/>
    </source>
</evidence>
<proteinExistence type="predicted"/>
<accession>A0A368STS1</accession>
<dbReference type="OrthoDB" id="689209at2759"/>
<sequence>MAIRILEQDCKRIPWTYNYTSNQLTDPTQVENGDKVENMEVLNSDLQETMAGREDDDVMVLEDDQMRQRRDATVTKNTENDERVVHSSQRRAATVTRNTEEREPKRQKKISNLEGLMERYIGMRTKQGEDEAVQLAREKEESEGNAFSIKKCISVLNTLEVTKEEKAKSFKLFKDPDNRQILSACDDDPEVALLWLRSEIA</sequence>
<feature type="region of interest" description="Disordered" evidence="1">
    <location>
        <begin position="88"/>
        <end position="107"/>
    </location>
</feature>
<evidence type="ECO:0000313" key="2">
    <source>
        <dbReference type="EMBL" id="RCV45784.1"/>
    </source>
</evidence>
<organism evidence="2">
    <name type="scientific">Setaria italica</name>
    <name type="common">Foxtail millet</name>
    <name type="synonym">Panicum italicum</name>
    <dbReference type="NCBI Taxonomy" id="4555"/>
    <lineage>
        <taxon>Eukaryota</taxon>
        <taxon>Viridiplantae</taxon>
        <taxon>Streptophyta</taxon>
        <taxon>Embryophyta</taxon>
        <taxon>Tracheophyta</taxon>
        <taxon>Spermatophyta</taxon>
        <taxon>Magnoliopsida</taxon>
        <taxon>Liliopsida</taxon>
        <taxon>Poales</taxon>
        <taxon>Poaceae</taxon>
        <taxon>PACMAD clade</taxon>
        <taxon>Panicoideae</taxon>
        <taxon>Panicodae</taxon>
        <taxon>Paniceae</taxon>
        <taxon>Cenchrinae</taxon>
        <taxon>Setaria</taxon>
    </lineage>
</organism>
<reference evidence="2" key="1">
    <citation type="journal article" date="2012" name="Nat. Biotechnol.">
        <title>Reference genome sequence of the model plant Setaria.</title>
        <authorList>
            <person name="Bennetzen J.L."/>
            <person name="Schmutz J."/>
            <person name="Wang H."/>
            <person name="Percifield R."/>
            <person name="Hawkins J."/>
            <person name="Pontaroli A.C."/>
            <person name="Estep M."/>
            <person name="Feng L."/>
            <person name="Vaughn J.N."/>
            <person name="Grimwood J."/>
            <person name="Jenkins J."/>
            <person name="Barry K."/>
            <person name="Lindquist E."/>
            <person name="Hellsten U."/>
            <person name="Deshpande S."/>
            <person name="Wang X."/>
            <person name="Wu X."/>
            <person name="Mitros T."/>
            <person name="Triplett J."/>
            <person name="Yang X."/>
            <person name="Ye C.Y."/>
            <person name="Mauro-Herrera M."/>
            <person name="Wang L."/>
            <person name="Li P."/>
            <person name="Sharma M."/>
            <person name="Sharma R."/>
            <person name="Ronald P.C."/>
            <person name="Panaud O."/>
            <person name="Kellogg E.A."/>
            <person name="Brutnell T.P."/>
            <person name="Doust A.N."/>
            <person name="Tuskan G.A."/>
            <person name="Rokhsar D."/>
            <person name="Devos K.M."/>
        </authorList>
    </citation>
    <scope>NUCLEOTIDE SEQUENCE [LARGE SCALE GENOMIC DNA]</scope>
    <source>
        <strain evidence="2">Yugu1</strain>
    </source>
</reference>
<dbReference type="PANTHER" id="PTHR34395:SF15">
    <property type="entry name" value="OS09G0292400 PROTEIN"/>
    <property type="match status" value="1"/>
</dbReference>